<protein>
    <submittedName>
        <fullName evidence="2">Uncharacterized protein</fullName>
    </submittedName>
</protein>
<dbReference type="HOGENOM" id="CLU_3019999_0_0_1"/>
<evidence type="ECO:0000256" key="1">
    <source>
        <dbReference type="SAM" id="MobiDB-lite"/>
    </source>
</evidence>
<dbReference type="Proteomes" id="UP000054018">
    <property type="component" value="Unassembled WGS sequence"/>
</dbReference>
<dbReference type="AlphaFoldDB" id="A0A0C9ZWP2"/>
<dbReference type="OrthoDB" id="3260134at2759"/>
<name>A0A0C9ZWP2_9AGAM</name>
<reference evidence="3" key="2">
    <citation type="submission" date="2015-01" db="EMBL/GenBank/DDBJ databases">
        <title>Evolutionary Origins and Diversification of the Mycorrhizal Mutualists.</title>
        <authorList>
            <consortium name="DOE Joint Genome Institute"/>
            <consortium name="Mycorrhizal Genomics Consortium"/>
            <person name="Kohler A."/>
            <person name="Kuo A."/>
            <person name="Nagy L.G."/>
            <person name="Floudas D."/>
            <person name="Copeland A."/>
            <person name="Barry K.W."/>
            <person name="Cichocki N."/>
            <person name="Veneault-Fourrey C."/>
            <person name="LaButti K."/>
            <person name="Lindquist E.A."/>
            <person name="Lipzen A."/>
            <person name="Lundell T."/>
            <person name="Morin E."/>
            <person name="Murat C."/>
            <person name="Riley R."/>
            <person name="Ohm R."/>
            <person name="Sun H."/>
            <person name="Tunlid A."/>
            <person name="Henrissat B."/>
            <person name="Grigoriev I.V."/>
            <person name="Hibbett D.S."/>
            <person name="Martin F."/>
        </authorList>
    </citation>
    <scope>NUCLEOTIDE SEQUENCE [LARGE SCALE GENOMIC DNA]</scope>
    <source>
        <strain evidence="3">441</strain>
    </source>
</reference>
<reference evidence="2 3" key="1">
    <citation type="submission" date="2014-04" db="EMBL/GenBank/DDBJ databases">
        <authorList>
            <consortium name="DOE Joint Genome Institute"/>
            <person name="Kuo A."/>
            <person name="Kohler A."/>
            <person name="Costa M.D."/>
            <person name="Nagy L.G."/>
            <person name="Floudas D."/>
            <person name="Copeland A."/>
            <person name="Barry K.W."/>
            <person name="Cichocki N."/>
            <person name="Veneault-Fourrey C."/>
            <person name="LaButti K."/>
            <person name="Lindquist E.A."/>
            <person name="Lipzen A."/>
            <person name="Lundell T."/>
            <person name="Morin E."/>
            <person name="Murat C."/>
            <person name="Sun H."/>
            <person name="Tunlid A."/>
            <person name="Henrissat B."/>
            <person name="Grigoriev I.V."/>
            <person name="Hibbett D.S."/>
            <person name="Martin F."/>
            <person name="Nordberg H.P."/>
            <person name="Cantor M.N."/>
            <person name="Hua S.X."/>
        </authorList>
    </citation>
    <scope>NUCLEOTIDE SEQUENCE [LARGE SCALE GENOMIC DNA]</scope>
    <source>
        <strain evidence="2 3">441</strain>
    </source>
</reference>
<organism evidence="2 3">
    <name type="scientific">Pisolithus microcarpus 441</name>
    <dbReference type="NCBI Taxonomy" id="765257"/>
    <lineage>
        <taxon>Eukaryota</taxon>
        <taxon>Fungi</taxon>
        <taxon>Dikarya</taxon>
        <taxon>Basidiomycota</taxon>
        <taxon>Agaricomycotina</taxon>
        <taxon>Agaricomycetes</taxon>
        <taxon>Agaricomycetidae</taxon>
        <taxon>Boletales</taxon>
        <taxon>Sclerodermatineae</taxon>
        <taxon>Pisolithaceae</taxon>
        <taxon>Pisolithus</taxon>
    </lineage>
</organism>
<dbReference type="EMBL" id="KN833720">
    <property type="protein sequence ID" value="KIK24058.1"/>
    <property type="molecule type" value="Genomic_DNA"/>
</dbReference>
<sequence>MSSSDNENDRKRPSKVLSALDTSDHMSIRAAIDRILQLPDLVGAQVKPKVVHQGAVP</sequence>
<evidence type="ECO:0000313" key="3">
    <source>
        <dbReference type="Proteomes" id="UP000054018"/>
    </source>
</evidence>
<keyword evidence="3" id="KW-1185">Reference proteome</keyword>
<feature type="non-terminal residue" evidence="2">
    <location>
        <position position="1"/>
    </location>
</feature>
<proteinExistence type="predicted"/>
<gene>
    <name evidence="2" type="ORF">PISMIDRAFT_678548</name>
</gene>
<accession>A0A0C9ZWP2</accession>
<feature type="region of interest" description="Disordered" evidence="1">
    <location>
        <begin position="1"/>
        <end position="21"/>
    </location>
</feature>
<evidence type="ECO:0000313" key="2">
    <source>
        <dbReference type="EMBL" id="KIK24058.1"/>
    </source>
</evidence>